<dbReference type="AlphaFoldDB" id="A0A4U6TYJ1"/>
<accession>A0A4U6TYJ1</accession>
<sequence length="298" mass="33736">MLHQMFQASIQVHLGDGNLGLFWIDHWLAQSSPCLLAPDRCNLITPRIKKSRTVAQAMREKQWIRDIARQATVTVISQYVQLWHVLSGVQLLTGVEDRVSWRWEALGIYSAKSAYKSFFRGTTNSRQRSSSGRLGRLSRLSFSCGWLSKIDYGQRQGEIGMDYRTVSNAHYANRILIQQPICLLPVLTPGRFGTQSPACCTFILSLLLQTKRYQTTGSSDDGGLIDLARRKGIDSMFMLIAWKIWKERNDRVYQRGTEKNPGQLTWEILDEAFLWCAGGARLLATLPWPHSGATLAVS</sequence>
<dbReference type="Gramene" id="TKW02897">
    <property type="protein sequence ID" value="TKW02897"/>
    <property type="gene ID" value="SEVIR_7G033974v2"/>
</dbReference>
<keyword evidence="2" id="KW-1185">Reference proteome</keyword>
<protein>
    <recommendedName>
        <fullName evidence="3">Reverse transcriptase zinc-binding domain-containing protein</fullName>
    </recommendedName>
</protein>
<evidence type="ECO:0008006" key="3">
    <source>
        <dbReference type="Google" id="ProtNLM"/>
    </source>
</evidence>
<gene>
    <name evidence="1" type="ORF">SEVIR_7G033974v2</name>
</gene>
<evidence type="ECO:0000313" key="2">
    <source>
        <dbReference type="Proteomes" id="UP000298652"/>
    </source>
</evidence>
<evidence type="ECO:0000313" key="1">
    <source>
        <dbReference type="EMBL" id="TKW02897.1"/>
    </source>
</evidence>
<organism evidence="1 2">
    <name type="scientific">Setaria viridis</name>
    <name type="common">Green bristlegrass</name>
    <name type="synonym">Setaria italica subsp. viridis</name>
    <dbReference type="NCBI Taxonomy" id="4556"/>
    <lineage>
        <taxon>Eukaryota</taxon>
        <taxon>Viridiplantae</taxon>
        <taxon>Streptophyta</taxon>
        <taxon>Embryophyta</taxon>
        <taxon>Tracheophyta</taxon>
        <taxon>Spermatophyta</taxon>
        <taxon>Magnoliopsida</taxon>
        <taxon>Liliopsida</taxon>
        <taxon>Poales</taxon>
        <taxon>Poaceae</taxon>
        <taxon>PACMAD clade</taxon>
        <taxon>Panicoideae</taxon>
        <taxon>Panicodae</taxon>
        <taxon>Paniceae</taxon>
        <taxon>Cenchrinae</taxon>
        <taxon>Setaria</taxon>
    </lineage>
</organism>
<dbReference type="EMBL" id="CM016558">
    <property type="protein sequence ID" value="TKW02897.1"/>
    <property type="molecule type" value="Genomic_DNA"/>
</dbReference>
<name>A0A4U6TYJ1_SETVI</name>
<proteinExistence type="predicted"/>
<dbReference type="Proteomes" id="UP000298652">
    <property type="component" value="Chromosome 7"/>
</dbReference>
<reference evidence="1" key="1">
    <citation type="submission" date="2019-03" db="EMBL/GenBank/DDBJ databases">
        <title>WGS assembly of Setaria viridis.</title>
        <authorList>
            <person name="Huang P."/>
            <person name="Jenkins J."/>
            <person name="Grimwood J."/>
            <person name="Barry K."/>
            <person name="Healey A."/>
            <person name="Mamidi S."/>
            <person name="Sreedasyam A."/>
            <person name="Shu S."/>
            <person name="Feldman M."/>
            <person name="Wu J."/>
            <person name="Yu Y."/>
            <person name="Chen C."/>
            <person name="Johnson J."/>
            <person name="Rokhsar D."/>
            <person name="Baxter I."/>
            <person name="Schmutz J."/>
            <person name="Brutnell T."/>
            <person name="Kellogg E."/>
        </authorList>
    </citation>
    <scope>NUCLEOTIDE SEQUENCE [LARGE SCALE GENOMIC DNA]</scope>
</reference>